<dbReference type="Proteomes" id="UP000679575">
    <property type="component" value="Chromosome"/>
</dbReference>
<dbReference type="InterPro" id="IPR002201">
    <property type="entry name" value="Glyco_trans_9"/>
</dbReference>
<proteinExistence type="predicted"/>
<gene>
    <name evidence="3" type="ORF">KDN34_17115</name>
</gene>
<evidence type="ECO:0000313" key="4">
    <source>
        <dbReference type="Proteomes" id="UP000679575"/>
    </source>
</evidence>
<name>A0ABX7YT85_9GAMM</name>
<dbReference type="Gene3D" id="3.40.50.2000">
    <property type="entry name" value="Glycogen Phosphorylase B"/>
    <property type="match status" value="2"/>
</dbReference>
<organism evidence="3 4">
    <name type="scientific">Shewanella yunxiaonensis</name>
    <dbReference type="NCBI Taxonomy" id="2829809"/>
    <lineage>
        <taxon>Bacteria</taxon>
        <taxon>Pseudomonadati</taxon>
        <taxon>Pseudomonadota</taxon>
        <taxon>Gammaproteobacteria</taxon>
        <taxon>Alteromonadales</taxon>
        <taxon>Shewanellaceae</taxon>
        <taxon>Shewanella</taxon>
    </lineage>
</organism>
<dbReference type="SUPFAM" id="SSF53756">
    <property type="entry name" value="UDP-Glycosyltransferase/glycogen phosphorylase"/>
    <property type="match status" value="1"/>
</dbReference>
<dbReference type="RefSeq" id="WP_212594890.1">
    <property type="nucleotide sequence ID" value="NZ_CP073587.1"/>
</dbReference>
<dbReference type="InterPro" id="IPR051199">
    <property type="entry name" value="LPS_LOS_Heptosyltrfase"/>
</dbReference>
<sequence>MAVIDKALLLKAQKLLVMSPFALGDFLYIKTFLEAVKQQYPHLQIDIWLDDDRNDKQVWRLARSHIMQQWIEAEPAFGNMWGCCDSPVQQQRQIAQAAQQGYDIIVTLPQSRGKRYLSIARKIAPAALLVAGPCQSFLAKRLGFWFYRKANARFAPDIRLLPQDHHITDRYYQWAHGIFGIELAGSALLPSLRPDKPYLTAAQQWIAQHFPNQSGPLVFLNHLSTDHRRDWSIGQLFALIDTVNQRRQSRFILNVTGEKQQEIQQAVSQLPTALQSQIAVFTVSGHFFELPAMIACSDLAISVETSIMHFAGALKVPLIALMRQRKPYWAPPKSALSTVIYAADNGYVSDIAVQQVMDVITQRKLLLDCCNRQQRPIQ</sequence>
<dbReference type="Pfam" id="PF01075">
    <property type="entry name" value="Glyco_transf_9"/>
    <property type="match status" value="1"/>
</dbReference>
<evidence type="ECO:0000256" key="1">
    <source>
        <dbReference type="ARBA" id="ARBA00022676"/>
    </source>
</evidence>
<reference evidence="3 4" key="1">
    <citation type="submission" date="2021-04" db="EMBL/GenBank/DDBJ databases">
        <title>Novel species identification of genus Shewanella.</title>
        <authorList>
            <person name="Liu G."/>
        </authorList>
    </citation>
    <scope>NUCLEOTIDE SEQUENCE [LARGE SCALE GENOMIC DNA]</scope>
    <source>
        <strain evidence="3 4">FJAT-54481</strain>
    </source>
</reference>
<keyword evidence="2" id="KW-0808">Transferase</keyword>
<dbReference type="PANTHER" id="PTHR30160">
    <property type="entry name" value="TETRAACYLDISACCHARIDE 4'-KINASE-RELATED"/>
    <property type="match status" value="1"/>
</dbReference>
<keyword evidence="4" id="KW-1185">Reference proteome</keyword>
<evidence type="ECO:0000313" key="3">
    <source>
        <dbReference type="EMBL" id="QUN05864.1"/>
    </source>
</evidence>
<evidence type="ECO:0000256" key="2">
    <source>
        <dbReference type="ARBA" id="ARBA00022679"/>
    </source>
</evidence>
<accession>A0ABX7YT85</accession>
<dbReference type="EMBL" id="CP073587">
    <property type="protein sequence ID" value="QUN05864.1"/>
    <property type="molecule type" value="Genomic_DNA"/>
</dbReference>
<keyword evidence="1" id="KW-0328">Glycosyltransferase</keyword>
<dbReference type="PANTHER" id="PTHR30160:SF23">
    <property type="match status" value="1"/>
</dbReference>
<protein>
    <submittedName>
        <fullName evidence="3">Glycosyltransferase family 9 protein</fullName>
    </submittedName>
</protein>